<feature type="transmembrane region" description="Helical" evidence="7">
    <location>
        <begin position="66"/>
        <end position="86"/>
    </location>
</feature>
<evidence type="ECO:0000313" key="8">
    <source>
        <dbReference type="EMBL" id="KAB8037910.1"/>
    </source>
</evidence>
<feature type="transmembrane region" description="Helical" evidence="7">
    <location>
        <begin position="12"/>
        <end position="32"/>
    </location>
</feature>
<evidence type="ECO:0000313" key="9">
    <source>
        <dbReference type="Proteomes" id="UP000437748"/>
    </source>
</evidence>
<dbReference type="PANTHER" id="PTHR43337:SF1">
    <property type="entry name" value="XANTHINE_URACIL PERMEASE C887.17-RELATED"/>
    <property type="match status" value="1"/>
</dbReference>
<dbReference type="AlphaFoldDB" id="A0A6N6VR72"/>
<sequence length="436" mass="47282">MKIKKSTISQEVIAGLTTFFTMSYIVIVNPQVMSSPGTGMTITGALTATVLISFLMSFIAGIYIKLPYALAPGMGLNVFIAYSLIIGEKIPWPTALGLIFWSSILFIVVSIFPIRQKIVECLPSNMKHAMSCGIGLFLAFIGLKNLGLIVSNPATFVALGDINYTVALGLLGFIISFILYYKKKPYAFLFSIIVVTLIAFLTNQIQFPSQWFALPDFDSHFFKLDLIGSLKWSFIPVILAIFITNLFDSLSSIIGLSTSAGFIDKNGNPLQLKQTLLVDSVASALSSLFGTAPATVFIESSAGIQAGGKTGLSSIVTALCFLPCLFLAPIITVIPAYATTPVLIFVGILMCQTVKHIQAEKLDDIIPIFLTIFLMPLTFSITQGVLWGIVSYVLLKVFVGKAKIISPVLWLLAVICLIALITEHSTLIQYLSSLKN</sequence>
<gene>
    <name evidence="8" type="ORF">GCL60_12100</name>
</gene>
<dbReference type="GO" id="GO:0012505">
    <property type="term" value="C:endomembrane system"/>
    <property type="evidence" value="ECO:0007669"/>
    <property type="project" value="UniProtKB-SubCell"/>
</dbReference>
<keyword evidence="3" id="KW-0813">Transport</keyword>
<feature type="transmembrane region" description="Helical" evidence="7">
    <location>
        <begin position="92"/>
        <end position="112"/>
    </location>
</feature>
<reference evidence="8 9" key="1">
    <citation type="submission" date="2019-10" db="EMBL/GenBank/DDBJ databases">
        <title>New species of Slilvanegrellaceae.</title>
        <authorList>
            <person name="Pitt A."/>
            <person name="Hahn M.W."/>
        </authorList>
    </citation>
    <scope>NUCLEOTIDE SEQUENCE [LARGE SCALE GENOMIC DNA]</scope>
    <source>
        <strain evidence="8 9">SP-Ram-0.45-NSY-1</strain>
    </source>
</reference>
<dbReference type="Proteomes" id="UP000437748">
    <property type="component" value="Unassembled WGS sequence"/>
</dbReference>
<keyword evidence="5 7" id="KW-1133">Transmembrane helix</keyword>
<dbReference type="GO" id="GO:0005345">
    <property type="term" value="F:purine nucleobase transmembrane transporter activity"/>
    <property type="evidence" value="ECO:0007669"/>
    <property type="project" value="TreeGrafter"/>
</dbReference>
<feature type="transmembrane region" description="Helical" evidence="7">
    <location>
        <begin position="226"/>
        <end position="247"/>
    </location>
</feature>
<comment type="caution">
    <text evidence="8">The sequence shown here is derived from an EMBL/GenBank/DDBJ whole genome shotgun (WGS) entry which is preliminary data.</text>
</comment>
<dbReference type="RefSeq" id="WP_153420988.1">
    <property type="nucleotide sequence ID" value="NZ_WFLM01000004.1"/>
</dbReference>
<comment type="subcellular location">
    <subcellularLocation>
        <location evidence="1">Endomembrane system</location>
        <topology evidence="1">Multi-pass membrane protein</topology>
    </subcellularLocation>
</comment>
<evidence type="ECO:0000256" key="2">
    <source>
        <dbReference type="ARBA" id="ARBA00005697"/>
    </source>
</evidence>
<dbReference type="GO" id="GO:0005886">
    <property type="term" value="C:plasma membrane"/>
    <property type="evidence" value="ECO:0007669"/>
    <property type="project" value="TreeGrafter"/>
</dbReference>
<evidence type="ECO:0000256" key="3">
    <source>
        <dbReference type="ARBA" id="ARBA00022448"/>
    </source>
</evidence>
<dbReference type="PANTHER" id="PTHR43337">
    <property type="entry name" value="XANTHINE/URACIL PERMEASE C887.17-RELATED"/>
    <property type="match status" value="1"/>
</dbReference>
<evidence type="ECO:0000256" key="4">
    <source>
        <dbReference type="ARBA" id="ARBA00022692"/>
    </source>
</evidence>
<feature type="transmembrane region" description="Helical" evidence="7">
    <location>
        <begin position="334"/>
        <end position="354"/>
    </location>
</feature>
<dbReference type="Pfam" id="PF00860">
    <property type="entry name" value="Xan_ur_permease"/>
    <property type="match status" value="1"/>
</dbReference>
<keyword evidence="6 7" id="KW-0472">Membrane</keyword>
<evidence type="ECO:0000256" key="5">
    <source>
        <dbReference type="ARBA" id="ARBA00022989"/>
    </source>
</evidence>
<evidence type="ECO:0000256" key="6">
    <source>
        <dbReference type="ARBA" id="ARBA00023136"/>
    </source>
</evidence>
<feature type="transmembrane region" description="Helical" evidence="7">
    <location>
        <begin position="366"/>
        <end position="389"/>
    </location>
</feature>
<feature type="transmembrane region" description="Helical" evidence="7">
    <location>
        <begin position="188"/>
        <end position="206"/>
    </location>
</feature>
<dbReference type="InterPro" id="IPR045018">
    <property type="entry name" value="Azg-like"/>
</dbReference>
<comment type="similarity">
    <text evidence="2">Belongs to the nucleobase:cation symporter-2 (NCS2) (TC 2.A.40) family. Azg-like subfamily.</text>
</comment>
<feature type="transmembrane region" description="Helical" evidence="7">
    <location>
        <begin position="409"/>
        <end position="431"/>
    </location>
</feature>
<dbReference type="OrthoDB" id="9808458at2"/>
<proteinExistence type="inferred from homology"/>
<keyword evidence="9" id="KW-1185">Reference proteome</keyword>
<protein>
    <submittedName>
        <fullName evidence="8">NCS2 family permease</fullName>
    </submittedName>
</protein>
<dbReference type="EMBL" id="WFLM01000004">
    <property type="protein sequence ID" value="KAB8037910.1"/>
    <property type="molecule type" value="Genomic_DNA"/>
</dbReference>
<feature type="transmembrane region" description="Helical" evidence="7">
    <location>
        <begin position="162"/>
        <end position="181"/>
    </location>
</feature>
<keyword evidence="4 7" id="KW-0812">Transmembrane</keyword>
<evidence type="ECO:0000256" key="1">
    <source>
        <dbReference type="ARBA" id="ARBA00004127"/>
    </source>
</evidence>
<dbReference type="InterPro" id="IPR006043">
    <property type="entry name" value="NCS2"/>
</dbReference>
<organism evidence="8 9">
    <name type="scientific">Silvanigrella paludirubra</name>
    <dbReference type="NCBI Taxonomy" id="2499159"/>
    <lineage>
        <taxon>Bacteria</taxon>
        <taxon>Pseudomonadati</taxon>
        <taxon>Bdellovibrionota</taxon>
        <taxon>Oligoflexia</taxon>
        <taxon>Silvanigrellales</taxon>
        <taxon>Silvanigrellaceae</taxon>
        <taxon>Silvanigrella</taxon>
    </lineage>
</organism>
<feature type="transmembrane region" description="Helical" evidence="7">
    <location>
        <begin position="38"/>
        <end position="59"/>
    </location>
</feature>
<evidence type="ECO:0000256" key="7">
    <source>
        <dbReference type="SAM" id="Phobius"/>
    </source>
</evidence>
<feature type="transmembrane region" description="Helical" evidence="7">
    <location>
        <begin position="132"/>
        <end position="150"/>
    </location>
</feature>
<name>A0A6N6VR72_9BACT</name>
<accession>A0A6N6VR72</accession>